<feature type="domain" description="GST C-terminal" evidence="7">
    <location>
        <begin position="168"/>
        <end position="295"/>
    </location>
</feature>
<reference evidence="9" key="2">
    <citation type="journal article" date="2016" name="Sci. Rep.">
        <title>Dictyocaulus viviparus genome, variome and transcriptome elucidate lungworm biology and support future intervention.</title>
        <authorList>
            <person name="McNulty S.N."/>
            <person name="Strube C."/>
            <person name="Rosa B.A."/>
            <person name="Martin J.C."/>
            <person name="Tyagi R."/>
            <person name="Choi Y.J."/>
            <person name="Wang Q."/>
            <person name="Hallsworth Pepin K."/>
            <person name="Zhang X."/>
            <person name="Ozersky P."/>
            <person name="Wilson R.K."/>
            <person name="Sternberg P.W."/>
            <person name="Gasser R.B."/>
            <person name="Mitreva M."/>
        </authorList>
    </citation>
    <scope>NUCLEOTIDE SEQUENCE [LARGE SCALE GENOMIC DNA]</scope>
    <source>
        <strain evidence="9">HannoverDv2000</strain>
    </source>
</reference>
<dbReference type="OrthoDB" id="414243at2759"/>
<dbReference type="Gene3D" id="1.20.1050.10">
    <property type="match status" value="1"/>
</dbReference>
<dbReference type="CDD" id="cd03192">
    <property type="entry name" value="GST_C_Sigma_like"/>
    <property type="match status" value="1"/>
</dbReference>
<evidence type="ECO:0000256" key="5">
    <source>
        <dbReference type="ARBA" id="ARBA00078118"/>
    </source>
</evidence>
<dbReference type="GO" id="GO:0004364">
    <property type="term" value="F:glutathione transferase activity"/>
    <property type="evidence" value="ECO:0007669"/>
    <property type="project" value="UniProtKB-EC"/>
</dbReference>
<dbReference type="InterPro" id="IPR050213">
    <property type="entry name" value="GST_superfamily"/>
</dbReference>
<sequence length="295" mass="33444">MVRYKLIFLTGRGPAECARQLFALADQEYEDVRLSRKEFHAMIGGVPFGQLPVLEVDGKLLTQTMAINRFLARTFAYLQGNGSLQADFSHWAWTRRMCSSGQLFIRVLFALAGQEYEDVRLSRAEFHAMIGGVPFGQLPVLEVDGKLLTQTMAINRFLARTFGFAGKTLFEAALVDSLGDRYTIYRERISPYYSSVLSRKPANVIKKLKKEVLLPAREKFFGSLTIFLKGNSVNGYLVGDSITWMDVLIAEHAAEFSDRVPEFLDGFPEIEAHMQKVRSTPNLKKWIENRPVTPF</sequence>
<dbReference type="STRING" id="29172.A0A0D8XFW1"/>
<dbReference type="SUPFAM" id="SSF47616">
    <property type="entry name" value="GST C-terminal domain-like"/>
    <property type="match status" value="1"/>
</dbReference>
<comment type="similarity">
    <text evidence="3">Belongs to the GST superfamily. Sigma family.</text>
</comment>
<organism evidence="8 9">
    <name type="scientific">Dictyocaulus viviparus</name>
    <name type="common">Bovine lungworm</name>
    <dbReference type="NCBI Taxonomy" id="29172"/>
    <lineage>
        <taxon>Eukaryota</taxon>
        <taxon>Metazoa</taxon>
        <taxon>Ecdysozoa</taxon>
        <taxon>Nematoda</taxon>
        <taxon>Chromadorea</taxon>
        <taxon>Rhabditida</taxon>
        <taxon>Rhabditina</taxon>
        <taxon>Rhabditomorpha</taxon>
        <taxon>Strongyloidea</taxon>
        <taxon>Metastrongylidae</taxon>
        <taxon>Dictyocaulus</taxon>
    </lineage>
</organism>
<accession>A0A0D8XFW1</accession>
<dbReference type="InterPro" id="IPR036249">
    <property type="entry name" value="Thioredoxin-like_sf"/>
</dbReference>
<dbReference type="SUPFAM" id="SSF52833">
    <property type="entry name" value="Thioredoxin-like"/>
    <property type="match status" value="2"/>
</dbReference>
<dbReference type="GO" id="GO:0005737">
    <property type="term" value="C:cytoplasm"/>
    <property type="evidence" value="ECO:0007669"/>
    <property type="project" value="UniProtKB-ARBA"/>
</dbReference>
<dbReference type="PROSITE" id="PS50404">
    <property type="entry name" value="GST_NTER"/>
    <property type="match status" value="1"/>
</dbReference>
<dbReference type="Pfam" id="PF02798">
    <property type="entry name" value="GST_N"/>
    <property type="match status" value="2"/>
</dbReference>
<evidence type="ECO:0000256" key="1">
    <source>
        <dbReference type="ARBA" id="ARBA00012452"/>
    </source>
</evidence>
<dbReference type="Gene3D" id="1.20.1050.130">
    <property type="match status" value="1"/>
</dbReference>
<protein>
    <recommendedName>
        <fullName evidence="1">glutathione transferase</fullName>
        <ecNumber evidence="1">2.5.1.18</ecNumber>
    </recommendedName>
    <alternativeName>
        <fullName evidence="5">GST class-sigma</fullName>
    </alternativeName>
</protein>
<dbReference type="FunFam" id="3.40.30.10:FF:000258">
    <property type="entry name" value="Glutathione S-transferase"/>
    <property type="match status" value="1"/>
</dbReference>
<dbReference type="InterPro" id="IPR010987">
    <property type="entry name" value="Glutathione-S-Trfase_C-like"/>
</dbReference>
<dbReference type="Proteomes" id="UP000053766">
    <property type="component" value="Unassembled WGS sequence"/>
</dbReference>
<dbReference type="EC" id="2.5.1.18" evidence="1"/>
<feature type="domain" description="GST N-terminal" evidence="6">
    <location>
        <begin position="2"/>
        <end position="166"/>
    </location>
</feature>
<name>A0A0D8XFW1_DICVI</name>
<proteinExistence type="inferred from homology"/>
<dbReference type="CDD" id="cd03039">
    <property type="entry name" value="GST_N_Sigma_like"/>
    <property type="match status" value="2"/>
</dbReference>
<dbReference type="SFLD" id="SFLDS00019">
    <property type="entry name" value="Glutathione_Transferase_(cytos"/>
    <property type="match status" value="1"/>
</dbReference>
<dbReference type="Pfam" id="PF14497">
    <property type="entry name" value="GST_C_3"/>
    <property type="match status" value="1"/>
</dbReference>
<evidence type="ECO:0000256" key="3">
    <source>
        <dbReference type="ARBA" id="ARBA00038317"/>
    </source>
</evidence>
<dbReference type="InterPro" id="IPR036282">
    <property type="entry name" value="Glutathione-S-Trfase_C_sf"/>
</dbReference>
<dbReference type="PANTHER" id="PTHR11571:SF224">
    <property type="entry name" value="HEMATOPOIETIC PROSTAGLANDIN D SYNTHASE"/>
    <property type="match status" value="1"/>
</dbReference>
<dbReference type="PROSITE" id="PS50405">
    <property type="entry name" value="GST_CTER"/>
    <property type="match status" value="1"/>
</dbReference>
<dbReference type="AlphaFoldDB" id="A0A0D8XFW1"/>
<dbReference type="GO" id="GO:0006749">
    <property type="term" value="P:glutathione metabolic process"/>
    <property type="evidence" value="ECO:0007669"/>
    <property type="project" value="TreeGrafter"/>
</dbReference>
<dbReference type="Gene3D" id="3.40.30.10">
    <property type="entry name" value="Glutaredoxin"/>
    <property type="match status" value="1"/>
</dbReference>
<comment type="catalytic activity">
    <reaction evidence="4">
        <text>RX + glutathione = an S-substituted glutathione + a halide anion + H(+)</text>
        <dbReference type="Rhea" id="RHEA:16437"/>
        <dbReference type="ChEBI" id="CHEBI:15378"/>
        <dbReference type="ChEBI" id="CHEBI:16042"/>
        <dbReference type="ChEBI" id="CHEBI:17792"/>
        <dbReference type="ChEBI" id="CHEBI:57925"/>
        <dbReference type="ChEBI" id="CHEBI:90779"/>
        <dbReference type="EC" id="2.5.1.18"/>
    </reaction>
</comment>
<evidence type="ECO:0000313" key="9">
    <source>
        <dbReference type="Proteomes" id="UP000053766"/>
    </source>
</evidence>
<evidence type="ECO:0000256" key="2">
    <source>
        <dbReference type="ARBA" id="ARBA00022679"/>
    </source>
</evidence>
<evidence type="ECO:0000256" key="4">
    <source>
        <dbReference type="ARBA" id="ARBA00047960"/>
    </source>
</evidence>
<dbReference type="InterPro" id="IPR040079">
    <property type="entry name" value="Glutathione_S-Trfase"/>
</dbReference>
<evidence type="ECO:0000313" key="8">
    <source>
        <dbReference type="EMBL" id="KJH42597.1"/>
    </source>
</evidence>
<dbReference type="InterPro" id="IPR004046">
    <property type="entry name" value="GST_C"/>
</dbReference>
<dbReference type="InterPro" id="IPR004045">
    <property type="entry name" value="Glutathione_S-Trfase_N"/>
</dbReference>
<dbReference type="PANTHER" id="PTHR11571">
    <property type="entry name" value="GLUTATHIONE S-TRANSFERASE"/>
    <property type="match status" value="1"/>
</dbReference>
<dbReference type="FunFam" id="1.20.1050.10:FF:000031">
    <property type="entry name" value="Glutathione S-Transferase"/>
    <property type="match status" value="1"/>
</dbReference>
<evidence type="ECO:0000259" key="7">
    <source>
        <dbReference type="PROSITE" id="PS50405"/>
    </source>
</evidence>
<gene>
    <name evidence="8" type="ORF">DICVIV_11418</name>
</gene>
<keyword evidence="2 8" id="KW-0808">Transferase</keyword>
<evidence type="ECO:0000259" key="6">
    <source>
        <dbReference type="PROSITE" id="PS50404"/>
    </source>
</evidence>
<reference evidence="8 9" key="1">
    <citation type="submission" date="2013-11" db="EMBL/GenBank/DDBJ databases">
        <title>Draft genome of the bovine lungworm Dictyocaulus viviparus.</title>
        <authorList>
            <person name="Mitreva M."/>
        </authorList>
    </citation>
    <scope>NUCLEOTIDE SEQUENCE [LARGE SCALE GENOMIC DNA]</scope>
    <source>
        <strain evidence="8 9">HannoverDv2000</strain>
    </source>
</reference>
<keyword evidence="9" id="KW-1185">Reference proteome</keyword>
<dbReference type="EMBL" id="KN716648">
    <property type="protein sequence ID" value="KJH42597.1"/>
    <property type="molecule type" value="Genomic_DNA"/>
</dbReference>